<protein>
    <submittedName>
        <fullName evidence="2">Uncharacterized protein</fullName>
    </submittedName>
</protein>
<organism evidence="2 3">
    <name type="scientific">Reticulomyxa filosa</name>
    <dbReference type="NCBI Taxonomy" id="46433"/>
    <lineage>
        <taxon>Eukaryota</taxon>
        <taxon>Sar</taxon>
        <taxon>Rhizaria</taxon>
        <taxon>Retaria</taxon>
        <taxon>Foraminifera</taxon>
        <taxon>Monothalamids</taxon>
        <taxon>Reticulomyxidae</taxon>
        <taxon>Reticulomyxa</taxon>
    </lineage>
</organism>
<name>X6MF72_RETFI</name>
<feature type="region of interest" description="Disordered" evidence="1">
    <location>
        <begin position="202"/>
        <end position="222"/>
    </location>
</feature>
<reference evidence="2 3" key="1">
    <citation type="journal article" date="2013" name="Curr. Biol.">
        <title>The Genome of the Foraminiferan Reticulomyxa filosa.</title>
        <authorList>
            <person name="Glockner G."/>
            <person name="Hulsmann N."/>
            <person name="Schleicher M."/>
            <person name="Noegel A.A."/>
            <person name="Eichinger L."/>
            <person name="Gallinger C."/>
            <person name="Pawlowski J."/>
            <person name="Sierra R."/>
            <person name="Euteneuer U."/>
            <person name="Pillet L."/>
            <person name="Moustafa A."/>
            <person name="Platzer M."/>
            <person name="Groth M."/>
            <person name="Szafranski K."/>
            <person name="Schliwa M."/>
        </authorList>
    </citation>
    <scope>NUCLEOTIDE SEQUENCE [LARGE SCALE GENOMIC DNA]</scope>
</reference>
<evidence type="ECO:0000313" key="3">
    <source>
        <dbReference type="Proteomes" id="UP000023152"/>
    </source>
</evidence>
<comment type="caution">
    <text evidence="2">The sequence shown here is derived from an EMBL/GenBank/DDBJ whole genome shotgun (WGS) entry which is preliminary data.</text>
</comment>
<gene>
    <name evidence="2" type="ORF">RFI_24707</name>
</gene>
<dbReference type="EMBL" id="ASPP01021227">
    <property type="protein sequence ID" value="ETO12668.1"/>
    <property type="molecule type" value="Genomic_DNA"/>
</dbReference>
<feature type="compositionally biased region" description="Polar residues" evidence="1">
    <location>
        <begin position="202"/>
        <end position="221"/>
    </location>
</feature>
<evidence type="ECO:0000313" key="2">
    <source>
        <dbReference type="EMBL" id="ETO12668.1"/>
    </source>
</evidence>
<proteinExistence type="predicted"/>
<sequence length="458" mass="53094">MQSIRKLKGGQKVEDIVWNVFQEWHSSICSILIHENEDKDKYHQIGLTPSLEDHSPANIANTDKLHKEENDSSRRYKQYLRILENLTSQLKLRKLHFLSHAVLAIMLQMEIAPTRLIYNNIAYAYSSDLESIDQGSNDSLHINESLEETWKQLQMKFANVAHIEYLLAEQRFEEAIQLLSQVPNITAVGTNQDRGTFVNTDTDRSTSLPSLGHLPTNTNDNVSEDDKLRIHVMQEYLQSTYSSASLKKKKNALIYREQKTKTGLDSPSDALIFEIDKKHQQRLSRTEPKAWKAFFKENSATLSKSNSGLWYRSNMPNDLLHIHPDKRVVSLNSNHSTDLLFEMIFYKCPPYNHECLFGFDSTNDYIQFKNKNWIQQRDIWNLVQTITNEKLQFLGKVYYHLVYDPSSVIDGLFQDRSGITFVHSLPKTAQNIIVALLQRCQQQEEKKLADSTDLKLKE</sequence>
<keyword evidence="3" id="KW-1185">Reference proteome</keyword>
<evidence type="ECO:0000256" key="1">
    <source>
        <dbReference type="SAM" id="MobiDB-lite"/>
    </source>
</evidence>
<dbReference type="AlphaFoldDB" id="X6MF72"/>
<accession>X6MF72</accession>
<dbReference type="Proteomes" id="UP000023152">
    <property type="component" value="Unassembled WGS sequence"/>
</dbReference>